<dbReference type="EMBL" id="BARS01018582">
    <property type="protein sequence ID" value="GAF96081.1"/>
    <property type="molecule type" value="Genomic_DNA"/>
</dbReference>
<comment type="caution">
    <text evidence="1">The sequence shown here is derived from an EMBL/GenBank/DDBJ whole genome shotgun (WGS) entry which is preliminary data.</text>
</comment>
<reference evidence="1" key="1">
    <citation type="journal article" date="2014" name="Front. Microbiol.">
        <title>High frequency of phylogenetically diverse reductive dehalogenase-homologous genes in deep subseafloor sedimentary metagenomes.</title>
        <authorList>
            <person name="Kawai M."/>
            <person name="Futagami T."/>
            <person name="Toyoda A."/>
            <person name="Takaki Y."/>
            <person name="Nishi S."/>
            <person name="Hori S."/>
            <person name="Arai W."/>
            <person name="Tsubouchi T."/>
            <person name="Morono Y."/>
            <person name="Uchiyama I."/>
            <person name="Ito T."/>
            <person name="Fujiyama A."/>
            <person name="Inagaki F."/>
            <person name="Takami H."/>
        </authorList>
    </citation>
    <scope>NUCLEOTIDE SEQUENCE</scope>
    <source>
        <strain evidence="1">Expedition CK06-06</strain>
    </source>
</reference>
<proteinExistence type="predicted"/>
<name>X0U9U3_9ZZZZ</name>
<dbReference type="AlphaFoldDB" id="X0U9U3"/>
<accession>X0U9U3</accession>
<sequence>MKKKLMEFVEIEEVLTEAEYQNEMNERKENETPILRIMRFSIFVSGNE</sequence>
<organism evidence="1">
    <name type="scientific">marine sediment metagenome</name>
    <dbReference type="NCBI Taxonomy" id="412755"/>
    <lineage>
        <taxon>unclassified sequences</taxon>
        <taxon>metagenomes</taxon>
        <taxon>ecological metagenomes</taxon>
    </lineage>
</organism>
<evidence type="ECO:0000313" key="1">
    <source>
        <dbReference type="EMBL" id="GAF96081.1"/>
    </source>
</evidence>
<protein>
    <submittedName>
        <fullName evidence="1">Uncharacterized protein</fullName>
    </submittedName>
</protein>
<gene>
    <name evidence="1" type="ORF">S01H1_30228</name>
</gene>